<keyword evidence="5 7" id="KW-0408">Iron</keyword>
<feature type="compositionally biased region" description="Acidic residues" evidence="8">
    <location>
        <begin position="379"/>
        <end position="406"/>
    </location>
</feature>
<dbReference type="InterPro" id="IPR036396">
    <property type="entry name" value="Cyt_P450_sf"/>
</dbReference>
<evidence type="ECO:0000256" key="2">
    <source>
        <dbReference type="ARBA" id="ARBA00010617"/>
    </source>
</evidence>
<keyword evidence="10" id="KW-1185">Reference proteome</keyword>
<dbReference type="InterPro" id="IPR017972">
    <property type="entry name" value="Cyt_P450_CS"/>
</dbReference>
<feature type="region of interest" description="Disordered" evidence="8">
    <location>
        <begin position="206"/>
        <end position="225"/>
    </location>
</feature>
<dbReference type="GO" id="GO:0020037">
    <property type="term" value="F:heme binding"/>
    <property type="evidence" value="ECO:0007669"/>
    <property type="project" value="InterPro"/>
</dbReference>
<accession>A0AAD5WPK1</accession>
<keyword evidence="6" id="KW-0503">Monooxygenase</keyword>
<evidence type="ECO:0000256" key="6">
    <source>
        <dbReference type="ARBA" id="ARBA00023033"/>
    </source>
</evidence>
<dbReference type="AlphaFoldDB" id="A0AAD5WPK1"/>
<keyword evidence="4" id="KW-0560">Oxidoreductase</keyword>
<dbReference type="SUPFAM" id="SSF48264">
    <property type="entry name" value="Cytochrome P450"/>
    <property type="match status" value="1"/>
</dbReference>
<protein>
    <recommendedName>
        <fullName evidence="11">Cytochrome P450</fullName>
    </recommendedName>
</protein>
<evidence type="ECO:0000256" key="4">
    <source>
        <dbReference type="ARBA" id="ARBA00023002"/>
    </source>
</evidence>
<dbReference type="Gene3D" id="1.10.630.10">
    <property type="entry name" value="Cytochrome P450"/>
    <property type="match status" value="1"/>
</dbReference>
<dbReference type="PRINTS" id="PR00463">
    <property type="entry name" value="EP450I"/>
</dbReference>
<dbReference type="InterPro" id="IPR002401">
    <property type="entry name" value="Cyt_P450_E_grp-I"/>
</dbReference>
<dbReference type="GO" id="GO:0005506">
    <property type="term" value="F:iron ion binding"/>
    <property type="evidence" value="ECO:0007669"/>
    <property type="project" value="InterPro"/>
</dbReference>
<evidence type="ECO:0000256" key="7">
    <source>
        <dbReference type="PIRSR" id="PIRSR602401-1"/>
    </source>
</evidence>
<gene>
    <name evidence="9" type="ORF">MKZ38_004984</name>
</gene>
<dbReference type="InterPro" id="IPR001128">
    <property type="entry name" value="Cyt_P450"/>
</dbReference>
<comment type="cofactor">
    <cofactor evidence="1 7">
        <name>heme</name>
        <dbReference type="ChEBI" id="CHEBI:30413"/>
    </cofactor>
</comment>
<evidence type="ECO:0000256" key="1">
    <source>
        <dbReference type="ARBA" id="ARBA00001971"/>
    </source>
</evidence>
<comment type="similarity">
    <text evidence="2">Belongs to the cytochrome P450 family.</text>
</comment>
<dbReference type="PANTHER" id="PTHR24287:SF17">
    <property type="entry name" value="P450, PUTATIVE (EUROFUNG)-RELATED"/>
    <property type="match status" value="1"/>
</dbReference>
<comment type="caution">
    <text evidence="9">The sequence shown here is derived from an EMBL/GenBank/DDBJ whole genome shotgun (WGS) entry which is preliminary data.</text>
</comment>
<dbReference type="Proteomes" id="UP001201980">
    <property type="component" value="Unassembled WGS sequence"/>
</dbReference>
<reference evidence="9" key="1">
    <citation type="submission" date="2022-07" db="EMBL/GenBank/DDBJ databases">
        <title>Draft genome sequence of Zalerion maritima ATCC 34329, a (micro)plastics degrading marine fungus.</title>
        <authorList>
            <person name="Paco A."/>
            <person name="Goncalves M.F.M."/>
            <person name="Rocha-Santos T.A.P."/>
            <person name="Alves A."/>
        </authorList>
    </citation>
    <scope>NUCLEOTIDE SEQUENCE</scope>
    <source>
        <strain evidence="9">ATCC 34329</strain>
    </source>
</reference>
<evidence type="ECO:0000256" key="8">
    <source>
        <dbReference type="SAM" id="MobiDB-lite"/>
    </source>
</evidence>
<dbReference type="EMBL" id="JAKWBI020000295">
    <property type="protein sequence ID" value="KAJ2897105.1"/>
    <property type="molecule type" value="Genomic_DNA"/>
</dbReference>
<dbReference type="PANTHER" id="PTHR24287">
    <property type="entry name" value="P450, PUTATIVE (EUROFUNG)-RELATED"/>
    <property type="match status" value="1"/>
</dbReference>
<evidence type="ECO:0000256" key="3">
    <source>
        <dbReference type="ARBA" id="ARBA00022723"/>
    </source>
</evidence>
<dbReference type="PRINTS" id="PR00385">
    <property type="entry name" value="P450"/>
</dbReference>
<evidence type="ECO:0000313" key="10">
    <source>
        <dbReference type="Proteomes" id="UP001201980"/>
    </source>
</evidence>
<evidence type="ECO:0000313" key="9">
    <source>
        <dbReference type="EMBL" id="KAJ2897105.1"/>
    </source>
</evidence>
<dbReference type="PROSITE" id="PS00086">
    <property type="entry name" value="CYTOCHROME_P450"/>
    <property type="match status" value="1"/>
</dbReference>
<keyword evidence="3 7" id="KW-0479">Metal-binding</keyword>
<feature type="region of interest" description="Disordered" evidence="8">
    <location>
        <begin position="359"/>
        <end position="413"/>
    </location>
</feature>
<name>A0AAD5WPK1_9PEZI</name>
<dbReference type="InterPro" id="IPR047146">
    <property type="entry name" value="Cyt_P450_E_CYP52_fungi"/>
</dbReference>
<dbReference type="Pfam" id="PF00067">
    <property type="entry name" value="p450"/>
    <property type="match status" value="1"/>
</dbReference>
<sequence length="708" mass="79022">MSPASHLVHILPPEHSPQNSSTFPVCLSNLNPTHLILSKVPASFKANPLHLSLSLAIYVLAIFLLRRLISYHAKTRLSHISPGGESPAHLLQKCSPPFSKPPARDPFLGLDFLLQTISAAKQRKYLSLVQSRFLQHGPTFVNSRLLYQTVHTVDPENVKHVLATGFGKFGLPSVRRDAMRPLFGAGIFTSEGGGWKHSRGMLRRVFGRRRRRRRRRRSSSKGADGIVGMMGAHFELLLGRIPEPAPPPRPPEAAAGAGAGADEGRWTPRFDLQELIYSFAMDVGTEFLLGKSTHALDPSRSSEEDRQFVGDYTAVCLHAVKQIQLGPLGRFLWSPAAMKKRDGAWRYVEGFVDEALAAQAQTPSRPRTPRRGAVRSSTEGDESEESFETESEGGEEEEEKEEEESSDGEKKEPNFLQALTAATPDRAAIRDEILSILLASRDTTASLISNLFFELARRPDLYAELRREVLETIGERNVPTEEQVKGMKFMRWCINESLRLHPPVPANSRQALAATTLPHGGGPDGLSPLFVPRGSTVIFSVYSMHRMPSIFGPETEKFRPHRWDGLRPGWGFLPFNGGPRICLGQQFALVEAGYVVARLVQQWEELRSMDDRDWEEFYTLAVCNRHGTWILGTEELDVQWVKVFADPDDDPFISDLSEAKGAHGTLWQEKHVSYLRRLSSIVIVDAGEGQPVTRFQSTGRQLLASPRR</sequence>
<dbReference type="GO" id="GO:0016705">
    <property type="term" value="F:oxidoreductase activity, acting on paired donors, with incorporation or reduction of molecular oxygen"/>
    <property type="evidence" value="ECO:0007669"/>
    <property type="project" value="InterPro"/>
</dbReference>
<organism evidence="9 10">
    <name type="scientific">Zalerion maritima</name>
    <dbReference type="NCBI Taxonomy" id="339359"/>
    <lineage>
        <taxon>Eukaryota</taxon>
        <taxon>Fungi</taxon>
        <taxon>Dikarya</taxon>
        <taxon>Ascomycota</taxon>
        <taxon>Pezizomycotina</taxon>
        <taxon>Sordariomycetes</taxon>
        <taxon>Lulworthiomycetidae</taxon>
        <taxon>Lulworthiales</taxon>
        <taxon>Lulworthiaceae</taxon>
        <taxon>Zalerion</taxon>
    </lineage>
</organism>
<evidence type="ECO:0000256" key="5">
    <source>
        <dbReference type="ARBA" id="ARBA00023004"/>
    </source>
</evidence>
<dbReference type="CDD" id="cd11063">
    <property type="entry name" value="CYP52"/>
    <property type="match status" value="1"/>
</dbReference>
<keyword evidence="7" id="KW-0349">Heme</keyword>
<evidence type="ECO:0008006" key="11">
    <source>
        <dbReference type="Google" id="ProtNLM"/>
    </source>
</evidence>
<proteinExistence type="inferred from homology"/>
<feature type="region of interest" description="Disordered" evidence="8">
    <location>
        <begin position="240"/>
        <end position="262"/>
    </location>
</feature>
<feature type="compositionally biased region" description="Basic residues" evidence="8">
    <location>
        <begin position="206"/>
        <end position="219"/>
    </location>
</feature>
<dbReference type="GO" id="GO:0004497">
    <property type="term" value="F:monooxygenase activity"/>
    <property type="evidence" value="ECO:0007669"/>
    <property type="project" value="UniProtKB-KW"/>
</dbReference>
<feature type="binding site" description="axial binding residue" evidence="7">
    <location>
        <position position="582"/>
    </location>
    <ligand>
        <name>heme</name>
        <dbReference type="ChEBI" id="CHEBI:30413"/>
    </ligand>
    <ligandPart>
        <name>Fe</name>
        <dbReference type="ChEBI" id="CHEBI:18248"/>
    </ligandPart>
</feature>